<keyword evidence="7 11" id="KW-1133">Transmembrane helix</keyword>
<reference evidence="13" key="1">
    <citation type="submission" date="2019-04" db="EMBL/GenBank/DDBJ databases">
        <title>Evolution of Biomass-Degrading Anaerobic Consortia Revealed by Metagenomics.</title>
        <authorList>
            <person name="Peng X."/>
        </authorList>
    </citation>
    <scope>NUCLEOTIDE SEQUENCE</scope>
    <source>
        <strain evidence="13">SIG66</strain>
    </source>
</reference>
<evidence type="ECO:0000313" key="14">
    <source>
        <dbReference type="Proteomes" id="UP000725649"/>
    </source>
</evidence>
<keyword evidence="1" id="KW-1003">Cell membrane</keyword>
<dbReference type="AlphaFoldDB" id="A0A928HIX7"/>
<keyword evidence="8 10" id="KW-0482">Metalloprotease</keyword>
<feature type="transmembrane region" description="Helical" evidence="11">
    <location>
        <begin position="71"/>
        <end position="88"/>
    </location>
</feature>
<evidence type="ECO:0000256" key="9">
    <source>
        <dbReference type="ARBA" id="ARBA00023136"/>
    </source>
</evidence>
<keyword evidence="2 10" id="KW-0645">Protease</keyword>
<evidence type="ECO:0000313" key="13">
    <source>
        <dbReference type="EMBL" id="MBE6421542.1"/>
    </source>
</evidence>
<evidence type="ECO:0000256" key="6">
    <source>
        <dbReference type="ARBA" id="ARBA00022833"/>
    </source>
</evidence>
<dbReference type="Gene3D" id="3.30.2010.10">
    <property type="entry name" value="Metalloproteases ('zincins'), catalytic domain"/>
    <property type="match status" value="1"/>
</dbReference>
<evidence type="ECO:0000256" key="8">
    <source>
        <dbReference type="ARBA" id="ARBA00023049"/>
    </source>
</evidence>
<evidence type="ECO:0000256" key="11">
    <source>
        <dbReference type="SAM" id="Phobius"/>
    </source>
</evidence>
<keyword evidence="3 11" id="KW-0812">Transmembrane</keyword>
<sequence length="342" mass="38464">MLAYEYIKKNKRRSLILAAMFPVSFTLFAFLVIMFFHSAGTVFYYLDISREIVWKEILQSAFVAAHEWCKIVLPICFVLSAFWARIAIKDGGSVVLKYIPGIRPIFKLDHFDACTALENLCITAGMPLPDLYELNDDSLNAFSVGVCPEHSAIILSKGILEKLDRPQLEGVLAHELVHIRNYDTRVMAVLITCLAFFTFAGEMFVYGTEKENLTGDPKIDNTVFRMPPFLLPVGLALMAYGYFVAPMIRLALSREREALADAEAVLLTRNPQGLAKALWRISEDSRLETLDRLNLVGAMCIENPHAKPTFFERLSGIGKAHPPVGERIHALNDMDSLFLQTK</sequence>
<protein>
    <recommendedName>
        <fullName evidence="12">Peptidase M48 domain-containing protein</fullName>
    </recommendedName>
</protein>
<dbReference type="EMBL" id="SUVG01000006">
    <property type="protein sequence ID" value="MBE6421542.1"/>
    <property type="molecule type" value="Genomic_DNA"/>
</dbReference>
<dbReference type="GO" id="GO:0046872">
    <property type="term" value="F:metal ion binding"/>
    <property type="evidence" value="ECO:0007669"/>
    <property type="project" value="UniProtKB-KW"/>
</dbReference>
<evidence type="ECO:0000256" key="7">
    <source>
        <dbReference type="ARBA" id="ARBA00022989"/>
    </source>
</evidence>
<dbReference type="GO" id="GO:0006508">
    <property type="term" value="P:proteolysis"/>
    <property type="evidence" value="ECO:0007669"/>
    <property type="project" value="UniProtKB-KW"/>
</dbReference>
<keyword evidence="6 10" id="KW-0862">Zinc</keyword>
<evidence type="ECO:0000256" key="2">
    <source>
        <dbReference type="ARBA" id="ARBA00022670"/>
    </source>
</evidence>
<feature type="transmembrane region" description="Helical" evidence="11">
    <location>
        <begin position="15"/>
        <end position="36"/>
    </location>
</feature>
<evidence type="ECO:0000256" key="1">
    <source>
        <dbReference type="ARBA" id="ARBA00022475"/>
    </source>
</evidence>
<evidence type="ECO:0000256" key="10">
    <source>
        <dbReference type="RuleBase" id="RU003983"/>
    </source>
</evidence>
<dbReference type="PANTHER" id="PTHR43221:SF2">
    <property type="entry name" value="PROTEASE HTPX HOMOLOG"/>
    <property type="match status" value="1"/>
</dbReference>
<evidence type="ECO:0000256" key="3">
    <source>
        <dbReference type="ARBA" id="ARBA00022692"/>
    </source>
</evidence>
<feature type="transmembrane region" description="Helical" evidence="11">
    <location>
        <begin position="186"/>
        <end position="206"/>
    </location>
</feature>
<dbReference type="Proteomes" id="UP000725649">
    <property type="component" value="Unassembled WGS sequence"/>
</dbReference>
<feature type="transmembrane region" description="Helical" evidence="11">
    <location>
        <begin position="226"/>
        <end position="245"/>
    </location>
</feature>
<keyword evidence="9 11" id="KW-0472">Membrane</keyword>
<evidence type="ECO:0000256" key="4">
    <source>
        <dbReference type="ARBA" id="ARBA00022723"/>
    </source>
</evidence>
<accession>A0A928HIX7</accession>
<keyword evidence="5 10" id="KW-0378">Hydrolase</keyword>
<comment type="cofactor">
    <cofactor evidence="10">
        <name>Zn(2+)</name>
        <dbReference type="ChEBI" id="CHEBI:29105"/>
    </cofactor>
    <text evidence="10">Binds 1 zinc ion per subunit.</text>
</comment>
<dbReference type="InterPro" id="IPR001915">
    <property type="entry name" value="Peptidase_M48"/>
</dbReference>
<feature type="domain" description="Peptidase M48" evidence="12">
    <location>
        <begin position="117"/>
        <end position="334"/>
    </location>
</feature>
<organism evidence="13 14">
    <name type="scientific">Candidatus Avelusimicrobium gallicola</name>
    <dbReference type="NCBI Taxonomy" id="2562704"/>
    <lineage>
        <taxon>Bacteria</taxon>
        <taxon>Pseudomonadati</taxon>
        <taxon>Elusimicrobiota</taxon>
        <taxon>Elusimicrobia</taxon>
        <taxon>Elusimicrobiales</taxon>
        <taxon>Elusimicrobiaceae</taxon>
        <taxon>Candidatus Avelusimicrobium</taxon>
    </lineage>
</organism>
<dbReference type="Pfam" id="PF01435">
    <property type="entry name" value="Peptidase_M48"/>
    <property type="match status" value="1"/>
</dbReference>
<gene>
    <name evidence="13" type="ORF">E7027_05390</name>
</gene>
<comment type="caution">
    <text evidence="13">The sequence shown here is derived from an EMBL/GenBank/DDBJ whole genome shotgun (WGS) entry which is preliminary data.</text>
</comment>
<dbReference type="PANTHER" id="PTHR43221">
    <property type="entry name" value="PROTEASE HTPX"/>
    <property type="match status" value="1"/>
</dbReference>
<proteinExistence type="inferred from homology"/>
<comment type="similarity">
    <text evidence="10">Belongs to the peptidase M48 family.</text>
</comment>
<name>A0A928HIX7_9BACT</name>
<evidence type="ECO:0000256" key="5">
    <source>
        <dbReference type="ARBA" id="ARBA00022801"/>
    </source>
</evidence>
<dbReference type="GO" id="GO:0004222">
    <property type="term" value="F:metalloendopeptidase activity"/>
    <property type="evidence" value="ECO:0007669"/>
    <property type="project" value="InterPro"/>
</dbReference>
<dbReference type="InterPro" id="IPR050083">
    <property type="entry name" value="HtpX_protease"/>
</dbReference>
<evidence type="ECO:0000259" key="12">
    <source>
        <dbReference type="Pfam" id="PF01435"/>
    </source>
</evidence>
<keyword evidence="4" id="KW-0479">Metal-binding</keyword>